<dbReference type="PANTHER" id="PTHR45138">
    <property type="entry name" value="REGULATORY COMPONENTS OF SENSORY TRANSDUCTION SYSTEM"/>
    <property type="match status" value="1"/>
</dbReference>
<feature type="transmembrane region" description="Helical" evidence="1">
    <location>
        <begin position="295"/>
        <end position="314"/>
    </location>
</feature>
<keyword evidence="1" id="KW-1133">Transmembrane helix</keyword>
<proteinExistence type="predicted"/>
<feature type="transmembrane region" description="Helical" evidence="1">
    <location>
        <begin position="230"/>
        <end position="248"/>
    </location>
</feature>
<reference evidence="3" key="1">
    <citation type="submission" date="2021-01" db="EMBL/GenBank/DDBJ databases">
        <title>Whole genome shotgun sequence of Virgisporangium ochraceum NBRC 16418.</title>
        <authorList>
            <person name="Komaki H."/>
            <person name="Tamura T."/>
        </authorList>
    </citation>
    <scope>NUCLEOTIDE SEQUENCE</scope>
    <source>
        <strain evidence="3">NBRC 16418</strain>
    </source>
</reference>
<evidence type="ECO:0000313" key="3">
    <source>
        <dbReference type="EMBL" id="GIJ69734.1"/>
    </source>
</evidence>
<name>A0A8J3ZTR4_9ACTN</name>
<organism evidence="3 4">
    <name type="scientific">Virgisporangium ochraceum</name>
    <dbReference type="NCBI Taxonomy" id="65505"/>
    <lineage>
        <taxon>Bacteria</taxon>
        <taxon>Bacillati</taxon>
        <taxon>Actinomycetota</taxon>
        <taxon>Actinomycetes</taxon>
        <taxon>Micromonosporales</taxon>
        <taxon>Micromonosporaceae</taxon>
        <taxon>Virgisporangium</taxon>
    </lineage>
</organism>
<protein>
    <recommendedName>
        <fullName evidence="2">GGDEF domain-containing protein</fullName>
    </recommendedName>
</protein>
<dbReference type="InterPro" id="IPR000160">
    <property type="entry name" value="GGDEF_dom"/>
</dbReference>
<feature type="transmembrane region" description="Helical" evidence="1">
    <location>
        <begin position="269"/>
        <end position="289"/>
    </location>
</feature>
<feature type="transmembrane region" description="Helical" evidence="1">
    <location>
        <begin position="43"/>
        <end position="64"/>
    </location>
</feature>
<gene>
    <name evidence="3" type="ORF">Voc01_046510</name>
</gene>
<dbReference type="GO" id="GO:0052621">
    <property type="term" value="F:diguanylate cyclase activity"/>
    <property type="evidence" value="ECO:0007669"/>
    <property type="project" value="TreeGrafter"/>
</dbReference>
<dbReference type="Proteomes" id="UP000635606">
    <property type="component" value="Unassembled WGS sequence"/>
</dbReference>
<dbReference type="Gene3D" id="3.30.70.270">
    <property type="match status" value="1"/>
</dbReference>
<dbReference type="RefSeq" id="WP_203929652.1">
    <property type="nucleotide sequence ID" value="NZ_BOPH01000068.1"/>
</dbReference>
<dbReference type="SMART" id="SM00267">
    <property type="entry name" value="GGDEF"/>
    <property type="match status" value="1"/>
</dbReference>
<feature type="transmembrane region" description="Helical" evidence="1">
    <location>
        <begin position="134"/>
        <end position="153"/>
    </location>
</feature>
<dbReference type="InterPro" id="IPR043128">
    <property type="entry name" value="Rev_trsase/Diguanyl_cyclase"/>
</dbReference>
<dbReference type="FunFam" id="3.30.70.270:FF:000001">
    <property type="entry name" value="Diguanylate cyclase domain protein"/>
    <property type="match status" value="1"/>
</dbReference>
<keyword evidence="4" id="KW-1185">Reference proteome</keyword>
<feature type="domain" description="GGDEF" evidence="2">
    <location>
        <begin position="354"/>
        <end position="487"/>
    </location>
</feature>
<feature type="transmembrane region" description="Helical" evidence="1">
    <location>
        <begin position="196"/>
        <end position="218"/>
    </location>
</feature>
<sequence>MTSDHAPGGAGDRRPLVMYLCVQALLFLATVGCAVAVPGAVGVVGVIVNAVMVAVSAAAVVAGIRVHRPTRPGGWWLLAVSQVAFFVGALLFTIGVGFPGPADAVYLCVQYPAMIAALAVFARSRTPTWHRGTAIDAAVLVTSASLASWVYLLRPAVEAFGAGPLGAMVVGVSYPVMDLVMLSIAVRLSLGGGGRVLAHTLLMSSLAMWFAADVLYLLERVDGFFTDTSTTTFGYLAALVLVGAAALHPSMTGLGEPAGAPPGPGVSRLGLLAAAALIAPVILAVEYLRGTLRDVIVIAVACAVLFLLVIFRMAGLVSAQRLQAITDPLTGLYTRRFFGPALSDEITRAGRSRVPVALLLLDVDHFKRINDGYGHPVGDAVLRAVAARLATLCRSGDIVARYGGEEFAVLLPGVGPDRLAEVAERIRASMTGPIPLADGREVLVTVSIGTATVPVDAGSPEDLVRLADAALYSAKRGGRNRVVAASTDRDAVPA</sequence>
<evidence type="ECO:0000256" key="1">
    <source>
        <dbReference type="SAM" id="Phobius"/>
    </source>
</evidence>
<keyword evidence="1" id="KW-0812">Transmembrane</keyword>
<keyword evidence="1" id="KW-0472">Membrane</keyword>
<dbReference type="PANTHER" id="PTHR45138:SF9">
    <property type="entry name" value="DIGUANYLATE CYCLASE DGCM-RELATED"/>
    <property type="match status" value="1"/>
</dbReference>
<dbReference type="InterPro" id="IPR029787">
    <property type="entry name" value="Nucleotide_cyclase"/>
</dbReference>
<dbReference type="GO" id="GO:0005886">
    <property type="term" value="C:plasma membrane"/>
    <property type="evidence" value="ECO:0007669"/>
    <property type="project" value="TreeGrafter"/>
</dbReference>
<comment type="caution">
    <text evidence="3">The sequence shown here is derived from an EMBL/GenBank/DDBJ whole genome shotgun (WGS) entry which is preliminary data.</text>
</comment>
<dbReference type="GO" id="GO:0043709">
    <property type="term" value="P:cell adhesion involved in single-species biofilm formation"/>
    <property type="evidence" value="ECO:0007669"/>
    <property type="project" value="TreeGrafter"/>
</dbReference>
<dbReference type="PROSITE" id="PS50887">
    <property type="entry name" value="GGDEF"/>
    <property type="match status" value="1"/>
</dbReference>
<dbReference type="Pfam" id="PF00990">
    <property type="entry name" value="GGDEF"/>
    <property type="match status" value="1"/>
</dbReference>
<dbReference type="AlphaFoldDB" id="A0A8J3ZTR4"/>
<dbReference type="GO" id="GO:1902201">
    <property type="term" value="P:negative regulation of bacterial-type flagellum-dependent cell motility"/>
    <property type="evidence" value="ECO:0007669"/>
    <property type="project" value="TreeGrafter"/>
</dbReference>
<dbReference type="InterPro" id="IPR050469">
    <property type="entry name" value="Diguanylate_Cyclase"/>
</dbReference>
<dbReference type="EMBL" id="BOPH01000068">
    <property type="protein sequence ID" value="GIJ69734.1"/>
    <property type="molecule type" value="Genomic_DNA"/>
</dbReference>
<dbReference type="SUPFAM" id="SSF55073">
    <property type="entry name" value="Nucleotide cyclase"/>
    <property type="match status" value="1"/>
</dbReference>
<dbReference type="CDD" id="cd01949">
    <property type="entry name" value="GGDEF"/>
    <property type="match status" value="1"/>
</dbReference>
<feature type="transmembrane region" description="Helical" evidence="1">
    <location>
        <begin position="76"/>
        <end position="98"/>
    </location>
</feature>
<feature type="transmembrane region" description="Helical" evidence="1">
    <location>
        <begin position="16"/>
        <end position="37"/>
    </location>
</feature>
<evidence type="ECO:0000259" key="2">
    <source>
        <dbReference type="PROSITE" id="PS50887"/>
    </source>
</evidence>
<evidence type="ECO:0000313" key="4">
    <source>
        <dbReference type="Proteomes" id="UP000635606"/>
    </source>
</evidence>
<feature type="transmembrane region" description="Helical" evidence="1">
    <location>
        <begin position="165"/>
        <end position="184"/>
    </location>
</feature>
<dbReference type="NCBIfam" id="TIGR00254">
    <property type="entry name" value="GGDEF"/>
    <property type="match status" value="1"/>
</dbReference>
<accession>A0A8J3ZTR4</accession>
<feature type="transmembrane region" description="Helical" evidence="1">
    <location>
        <begin position="104"/>
        <end position="122"/>
    </location>
</feature>